<dbReference type="InterPro" id="IPR025660">
    <property type="entry name" value="Pept_his_AS"/>
</dbReference>
<keyword evidence="4" id="KW-1185">Reference proteome</keyword>
<dbReference type="Pfam" id="PF00112">
    <property type="entry name" value="Peptidase_C1"/>
    <property type="match status" value="1"/>
</dbReference>
<reference evidence="3 4" key="1">
    <citation type="submission" date="2024-09" db="EMBL/GenBank/DDBJ databases">
        <authorList>
            <person name="Sun Q."/>
            <person name="Mori K."/>
        </authorList>
    </citation>
    <scope>NUCLEOTIDE SEQUENCE [LARGE SCALE GENOMIC DNA]</scope>
    <source>
        <strain evidence="3 4">JCM 11201</strain>
    </source>
</reference>
<evidence type="ECO:0000313" key="4">
    <source>
        <dbReference type="Proteomes" id="UP001589609"/>
    </source>
</evidence>
<evidence type="ECO:0000256" key="1">
    <source>
        <dbReference type="ARBA" id="ARBA00008455"/>
    </source>
</evidence>
<gene>
    <name evidence="3" type="ORF">ACFFMS_03195</name>
</gene>
<protein>
    <submittedName>
        <fullName evidence="3">C1 family peptidase</fullName>
    </submittedName>
</protein>
<organism evidence="3 4">
    <name type="scientific">Ectobacillus funiculus</name>
    <dbReference type="NCBI Taxonomy" id="137993"/>
    <lineage>
        <taxon>Bacteria</taxon>
        <taxon>Bacillati</taxon>
        <taxon>Bacillota</taxon>
        <taxon>Bacilli</taxon>
        <taxon>Bacillales</taxon>
        <taxon>Bacillaceae</taxon>
        <taxon>Ectobacillus</taxon>
    </lineage>
</organism>
<dbReference type="Gene3D" id="3.90.70.10">
    <property type="entry name" value="Cysteine proteinases"/>
    <property type="match status" value="1"/>
</dbReference>
<comment type="similarity">
    <text evidence="1">Belongs to the peptidase C1 family.</text>
</comment>
<dbReference type="RefSeq" id="WP_379947860.1">
    <property type="nucleotide sequence ID" value="NZ_JBHMAF010000016.1"/>
</dbReference>
<dbReference type="InterPro" id="IPR013128">
    <property type="entry name" value="Peptidase_C1A"/>
</dbReference>
<evidence type="ECO:0000313" key="3">
    <source>
        <dbReference type="EMBL" id="MFB9757550.1"/>
    </source>
</evidence>
<dbReference type="SMART" id="SM00645">
    <property type="entry name" value="Pept_C1"/>
    <property type="match status" value="1"/>
</dbReference>
<dbReference type="PROSITE" id="PS00639">
    <property type="entry name" value="THIOL_PROTEASE_HIS"/>
    <property type="match status" value="1"/>
</dbReference>
<dbReference type="PANTHER" id="PTHR12411">
    <property type="entry name" value="CYSTEINE PROTEASE FAMILY C1-RELATED"/>
    <property type="match status" value="1"/>
</dbReference>
<proteinExistence type="inferred from homology"/>
<evidence type="ECO:0000259" key="2">
    <source>
        <dbReference type="SMART" id="SM00645"/>
    </source>
</evidence>
<dbReference type="CDD" id="cd02619">
    <property type="entry name" value="Peptidase_C1"/>
    <property type="match status" value="1"/>
</dbReference>
<dbReference type="SUPFAM" id="SSF54001">
    <property type="entry name" value="Cysteine proteinases"/>
    <property type="match status" value="1"/>
</dbReference>
<sequence>MTRKYRLKNDSIDLRDIYYRSTQYKSVTDLPEEVDLRNKLSPIVDQGELGSCTANAIASGLGEFKLLQEGKPLTRLSRLFLYWQERYLEGTVNEDSGAYIRDGMKVLQTIGTCPESEYPYDIKNFTQTPTAKQVADAGAFRMISEYHRVYDLLSLKSALTEGFPVVIGILVYESFESEKVAQTGIVPLPIKSREQYLGGHAVLAVGYNKIGRTNYIIIRNSWGEEWGDKGYCYIPESFFSRGFVTDMWIGK</sequence>
<accession>A0ABV5WAX5</accession>
<dbReference type="Proteomes" id="UP001589609">
    <property type="component" value="Unassembled WGS sequence"/>
</dbReference>
<name>A0ABV5WAX5_9BACI</name>
<comment type="caution">
    <text evidence="3">The sequence shown here is derived from an EMBL/GenBank/DDBJ whole genome shotgun (WGS) entry which is preliminary data.</text>
</comment>
<feature type="domain" description="Peptidase C1A papain C-terminal" evidence="2">
    <location>
        <begin position="30"/>
        <end position="243"/>
    </location>
</feature>
<dbReference type="InterPro" id="IPR038765">
    <property type="entry name" value="Papain-like_cys_pep_sf"/>
</dbReference>
<dbReference type="InterPro" id="IPR000668">
    <property type="entry name" value="Peptidase_C1A_C"/>
</dbReference>
<dbReference type="EMBL" id="JBHMAF010000016">
    <property type="protein sequence ID" value="MFB9757550.1"/>
    <property type="molecule type" value="Genomic_DNA"/>
</dbReference>